<dbReference type="PRINTS" id="PR00455">
    <property type="entry name" value="HTHTETR"/>
</dbReference>
<evidence type="ECO:0000259" key="6">
    <source>
        <dbReference type="PROSITE" id="PS50977"/>
    </source>
</evidence>
<comment type="caution">
    <text evidence="7">The sequence shown here is derived from an EMBL/GenBank/DDBJ whole genome shotgun (WGS) entry which is preliminary data.</text>
</comment>
<keyword evidence="8" id="KW-1185">Reference proteome</keyword>
<gene>
    <name evidence="7" type="ORF">ACG5V6_20125</name>
</gene>
<feature type="compositionally biased region" description="Low complexity" evidence="5">
    <location>
        <begin position="210"/>
        <end position="254"/>
    </location>
</feature>
<keyword evidence="1" id="KW-0805">Transcription regulation</keyword>
<organism evidence="7 8">
    <name type="scientific">Streptomyces chitinivorans</name>
    <dbReference type="NCBI Taxonomy" id="1257027"/>
    <lineage>
        <taxon>Bacteria</taxon>
        <taxon>Bacillati</taxon>
        <taxon>Actinomycetota</taxon>
        <taxon>Actinomycetes</taxon>
        <taxon>Kitasatosporales</taxon>
        <taxon>Streptomycetaceae</taxon>
        <taxon>Streptomyces</taxon>
    </lineage>
</organism>
<dbReference type="InterPro" id="IPR009057">
    <property type="entry name" value="Homeodomain-like_sf"/>
</dbReference>
<proteinExistence type="predicted"/>
<dbReference type="PANTHER" id="PTHR30055:SF158">
    <property type="entry name" value="POSSIBLE TRANSCRIPTIONAL REGULATORY PROTEIN (PROBABLY TETR-FAMILY)"/>
    <property type="match status" value="1"/>
</dbReference>
<name>A0ABW7HYS7_9ACTN</name>
<keyword evidence="3" id="KW-0804">Transcription</keyword>
<dbReference type="InterPro" id="IPR036271">
    <property type="entry name" value="Tet_transcr_reg_TetR-rel_C_sf"/>
</dbReference>
<feature type="region of interest" description="Disordered" evidence="5">
    <location>
        <begin position="209"/>
        <end position="254"/>
    </location>
</feature>
<feature type="DNA-binding region" description="H-T-H motif" evidence="4">
    <location>
        <begin position="35"/>
        <end position="54"/>
    </location>
</feature>
<keyword evidence="2 4" id="KW-0238">DNA-binding</keyword>
<evidence type="ECO:0000313" key="8">
    <source>
        <dbReference type="Proteomes" id="UP001607069"/>
    </source>
</evidence>
<dbReference type="Pfam" id="PF21943">
    <property type="entry name" value="TetR_C_46"/>
    <property type="match status" value="1"/>
</dbReference>
<evidence type="ECO:0000256" key="3">
    <source>
        <dbReference type="ARBA" id="ARBA00023163"/>
    </source>
</evidence>
<evidence type="ECO:0000256" key="1">
    <source>
        <dbReference type="ARBA" id="ARBA00023015"/>
    </source>
</evidence>
<evidence type="ECO:0000256" key="5">
    <source>
        <dbReference type="SAM" id="MobiDB-lite"/>
    </source>
</evidence>
<dbReference type="Gene3D" id="1.10.357.10">
    <property type="entry name" value="Tetracycline Repressor, domain 2"/>
    <property type="match status" value="1"/>
</dbReference>
<dbReference type="SUPFAM" id="SSF48498">
    <property type="entry name" value="Tetracyclin repressor-like, C-terminal domain"/>
    <property type="match status" value="1"/>
</dbReference>
<evidence type="ECO:0000256" key="4">
    <source>
        <dbReference type="PROSITE-ProRule" id="PRU00335"/>
    </source>
</evidence>
<reference evidence="7 8" key="1">
    <citation type="submission" date="2024-10" db="EMBL/GenBank/DDBJ databases">
        <authorList>
            <person name="Cho J.-C."/>
        </authorList>
    </citation>
    <scope>NUCLEOTIDE SEQUENCE [LARGE SCALE GENOMIC DNA]</scope>
    <source>
        <strain evidence="7 8">KCTC29696</strain>
    </source>
</reference>
<dbReference type="InterPro" id="IPR054129">
    <property type="entry name" value="DesT_TetR_C"/>
</dbReference>
<sequence>MSGERRRRVPRRIREQQIIDVAVQVFARRGYHPASVDEIAELAGISKPMVYLYLDSKEGLFLACLRREAERLVAAFQGAARDVRTPELRLWAGLSAFFAFVAEHRDSWVVLHRQASQLSEAITTEVAQARRAVMAEVAGLVRDGIGEALGPVPVAEEEADFVAHALVGAADSLTDWMERHPGESPERVTRRLMNMVWVGMRNVLAGEVWTPPADSGAPGPAASAGRTGTPETSGTPGASGAPRAPAAPERSVQG</sequence>
<dbReference type="EMBL" id="JBIHMK010000084">
    <property type="protein sequence ID" value="MFH0250510.1"/>
    <property type="molecule type" value="Genomic_DNA"/>
</dbReference>
<evidence type="ECO:0000256" key="2">
    <source>
        <dbReference type="ARBA" id="ARBA00023125"/>
    </source>
</evidence>
<dbReference type="RefSeq" id="WP_279949411.1">
    <property type="nucleotide sequence ID" value="NZ_BAABEN010000010.1"/>
</dbReference>
<accession>A0ABW7HYS7</accession>
<evidence type="ECO:0000313" key="7">
    <source>
        <dbReference type="EMBL" id="MFH0250510.1"/>
    </source>
</evidence>
<dbReference type="SUPFAM" id="SSF46689">
    <property type="entry name" value="Homeodomain-like"/>
    <property type="match status" value="1"/>
</dbReference>
<protein>
    <submittedName>
        <fullName evidence="7">TetR/AcrR family transcriptional regulator</fullName>
    </submittedName>
</protein>
<dbReference type="InterPro" id="IPR050109">
    <property type="entry name" value="HTH-type_TetR-like_transc_reg"/>
</dbReference>
<dbReference type="Proteomes" id="UP001607069">
    <property type="component" value="Unassembled WGS sequence"/>
</dbReference>
<dbReference type="PANTHER" id="PTHR30055">
    <property type="entry name" value="HTH-TYPE TRANSCRIPTIONAL REGULATOR RUTR"/>
    <property type="match status" value="1"/>
</dbReference>
<dbReference type="PROSITE" id="PS50977">
    <property type="entry name" value="HTH_TETR_2"/>
    <property type="match status" value="1"/>
</dbReference>
<feature type="domain" description="HTH tetR-type" evidence="6">
    <location>
        <begin position="12"/>
        <end position="72"/>
    </location>
</feature>
<dbReference type="InterPro" id="IPR001647">
    <property type="entry name" value="HTH_TetR"/>
</dbReference>
<dbReference type="Pfam" id="PF00440">
    <property type="entry name" value="TetR_N"/>
    <property type="match status" value="1"/>
</dbReference>